<evidence type="ECO:0000256" key="8">
    <source>
        <dbReference type="ARBA" id="ARBA00023180"/>
    </source>
</evidence>
<organism evidence="11 12">
    <name type="scientific">Bemisia tabaci</name>
    <name type="common">Sweetpotato whitefly</name>
    <name type="synonym">Aleurodes tabaci</name>
    <dbReference type="NCBI Taxonomy" id="7038"/>
    <lineage>
        <taxon>Eukaryota</taxon>
        <taxon>Metazoa</taxon>
        <taxon>Ecdysozoa</taxon>
        <taxon>Arthropoda</taxon>
        <taxon>Hexapoda</taxon>
        <taxon>Insecta</taxon>
        <taxon>Pterygota</taxon>
        <taxon>Neoptera</taxon>
        <taxon>Paraneoptera</taxon>
        <taxon>Hemiptera</taxon>
        <taxon>Sternorrhyncha</taxon>
        <taxon>Aleyrodoidea</taxon>
        <taxon>Aleyrodidae</taxon>
        <taxon>Aleyrodinae</taxon>
        <taxon>Bemisia</taxon>
    </lineage>
</organism>
<evidence type="ECO:0000256" key="7">
    <source>
        <dbReference type="ARBA" id="ARBA00023170"/>
    </source>
</evidence>
<evidence type="ECO:0000313" key="11">
    <source>
        <dbReference type="EMBL" id="CAH0393863.1"/>
    </source>
</evidence>
<dbReference type="Pfam" id="PF00060">
    <property type="entry name" value="Lig_chan"/>
    <property type="match status" value="1"/>
</dbReference>
<feature type="transmembrane region" description="Helical" evidence="9">
    <location>
        <begin position="453"/>
        <end position="474"/>
    </location>
</feature>
<dbReference type="Proteomes" id="UP001152759">
    <property type="component" value="Chromosome 7"/>
</dbReference>
<keyword evidence="8" id="KW-0325">Glycoprotein</keyword>
<keyword evidence="12" id="KW-1185">Reference proteome</keyword>
<evidence type="ECO:0000256" key="9">
    <source>
        <dbReference type="SAM" id="Phobius"/>
    </source>
</evidence>
<dbReference type="GO" id="GO:0050906">
    <property type="term" value="P:detection of stimulus involved in sensory perception"/>
    <property type="evidence" value="ECO:0007669"/>
    <property type="project" value="UniProtKB-ARBA"/>
</dbReference>
<evidence type="ECO:0000256" key="3">
    <source>
        <dbReference type="ARBA" id="ARBA00022475"/>
    </source>
</evidence>
<keyword evidence="6 9" id="KW-0472">Membrane</keyword>
<dbReference type="PANTHER" id="PTHR42643:SF38">
    <property type="entry name" value="IONOTROPIC RECEPTOR 100A"/>
    <property type="match status" value="1"/>
</dbReference>
<feature type="transmembrane region" description="Helical" evidence="9">
    <location>
        <begin position="145"/>
        <end position="163"/>
    </location>
</feature>
<gene>
    <name evidence="11" type="ORF">BEMITA_LOCUS12219</name>
</gene>
<keyword evidence="3" id="KW-1003">Cell membrane</keyword>
<dbReference type="GO" id="GO:0015276">
    <property type="term" value="F:ligand-gated monoatomic ion channel activity"/>
    <property type="evidence" value="ECO:0007669"/>
    <property type="project" value="InterPro"/>
</dbReference>
<sequence length="500" mass="57407">MIQEIDIISENYFTFVPNPRGKIIDIGYVAKEDVFESGRSLSPVSLAVLNQAAADIGEKLQCIIFIYGRYKELFPDRDSRIDYFEDAQAKAFDMLVFDGSIAPNEDFSMFDFSAAIQSLSYCFATPRSSFVPQSFLPFICFSPQTWFLILITIMSLYAAFYAFHRSQWTQFDKLYSEIERSAFANTPVSFYLYSFLVVMSPSRVLLGRVITGKMLFLIVSLFVLVIVTVYQSQMSTLLAKQVRYPEIDTLEDLKNSYLTIQTPDLEASLEILQDYPFYDAIKTKLSEGPYQYRRFLYKTIREYYDIDTRIVDVITPNVSNANLDPLTKNFIDAASNFRSIVESNAVELAVSNLCYMDRGNIKVEDPLFMDFPELHLVKECMLTYPMTLQIQKNSYLSDLFIETVSTYVEMGLVQRVMVDAFDYAKERDSLFIDDTNKDEHTAEALSFKNLQPAFVSLVIGWIFSSVVFAVELMVDIPNEIRMSRFTLWAKKLVCPSSLSV</sequence>
<keyword evidence="4 9" id="KW-0812">Transmembrane</keyword>
<evidence type="ECO:0000313" key="12">
    <source>
        <dbReference type="Proteomes" id="UP001152759"/>
    </source>
</evidence>
<name>A0A9P0F629_BEMTA</name>
<evidence type="ECO:0000256" key="6">
    <source>
        <dbReference type="ARBA" id="ARBA00023136"/>
    </source>
</evidence>
<comment type="subcellular location">
    <subcellularLocation>
        <location evidence="1">Cell membrane</location>
        <topology evidence="1">Multi-pass membrane protein</topology>
    </subcellularLocation>
</comment>
<evidence type="ECO:0000256" key="2">
    <source>
        <dbReference type="ARBA" id="ARBA00008685"/>
    </source>
</evidence>
<feature type="transmembrane region" description="Helical" evidence="9">
    <location>
        <begin position="214"/>
        <end position="232"/>
    </location>
</feature>
<accession>A0A9P0F629</accession>
<protein>
    <recommendedName>
        <fullName evidence="10">Ionotropic glutamate receptor C-terminal domain-containing protein</fullName>
    </recommendedName>
</protein>
<feature type="domain" description="Ionotropic glutamate receptor C-terminal" evidence="10">
    <location>
        <begin position="143"/>
        <end position="460"/>
    </location>
</feature>
<dbReference type="EMBL" id="OU963868">
    <property type="protein sequence ID" value="CAH0393863.1"/>
    <property type="molecule type" value="Genomic_DNA"/>
</dbReference>
<evidence type="ECO:0000259" key="10">
    <source>
        <dbReference type="Pfam" id="PF00060"/>
    </source>
</evidence>
<proteinExistence type="inferred from homology"/>
<dbReference type="InterPro" id="IPR001320">
    <property type="entry name" value="Iontro_rcpt_C"/>
</dbReference>
<comment type="similarity">
    <text evidence="2">Belongs to the glutamate-gated ion channel (TC 1.A.10.1) family.</text>
</comment>
<keyword evidence="5 9" id="KW-1133">Transmembrane helix</keyword>
<dbReference type="PANTHER" id="PTHR42643">
    <property type="entry name" value="IONOTROPIC RECEPTOR 20A-RELATED"/>
    <property type="match status" value="1"/>
</dbReference>
<keyword evidence="7" id="KW-0675">Receptor</keyword>
<reference evidence="11" key="1">
    <citation type="submission" date="2021-12" db="EMBL/GenBank/DDBJ databases">
        <authorList>
            <person name="King R."/>
        </authorList>
    </citation>
    <scope>NUCLEOTIDE SEQUENCE</scope>
</reference>
<dbReference type="GO" id="GO:0005886">
    <property type="term" value="C:plasma membrane"/>
    <property type="evidence" value="ECO:0007669"/>
    <property type="project" value="UniProtKB-SubCell"/>
</dbReference>
<dbReference type="Gene3D" id="1.10.287.70">
    <property type="match status" value="1"/>
</dbReference>
<evidence type="ECO:0000256" key="5">
    <source>
        <dbReference type="ARBA" id="ARBA00022989"/>
    </source>
</evidence>
<dbReference type="SUPFAM" id="SSF53850">
    <property type="entry name" value="Periplasmic binding protein-like II"/>
    <property type="match status" value="1"/>
</dbReference>
<dbReference type="InterPro" id="IPR052192">
    <property type="entry name" value="Insect_Ionotropic_Sensory_Rcpt"/>
</dbReference>
<dbReference type="AlphaFoldDB" id="A0A9P0F629"/>
<evidence type="ECO:0000256" key="1">
    <source>
        <dbReference type="ARBA" id="ARBA00004651"/>
    </source>
</evidence>
<evidence type="ECO:0000256" key="4">
    <source>
        <dbReference type="ARBA" id="ARBA00022692"/>
    </source>
</evidence>